<gene>
    <name evidence="7" type="ORF">Y882_05905</name>
</gene>
<dbReference type="Gene3D" id="3.40.640.10">
    <property type="entry name" value="Type I PLP-dependent aspartate aminotransferase-like (Major domain)"/>
    <property type="match status" value="1"/>
</dbReference>
<dbReference type="PANTHER" id="PTHR11986:SF58">
    <property type="entry name" value="LEUCINE_METHIONINE RACEMASE"/>
    <property type="match status" value="1"/>
</dbReference>
<dbReference type="InterPro" id="IPR015421">
    <property type="entry name" value="PyrdxlP-dep_Trfase_major"/>
</dbReference>
<proteinExistence type="inferred from homology"/>
<evidence type="ECO:0000256" key="4">
    <source>
        <dbReference type="ARBA" id="ARBA00022679"/>
    </source>
</evidence>
<name>A0A0G9H626_9GAMM</name>
<dbReference type="InterPro" id="IPR050103">
    <property type="entry name" value="Class-III_PLP-dep_AT"/>
</dbReference>
<dbReference type="GO" id="GO:0030170">
    <property type="term" value="F:pyridoxal phosphate binding"/>
    <property type="evidence" value="ECO:0007669"/>
    <property type="project" value="InterPro"/>
</dbReference>
<evidence type="ECO:0000256" key="3">
    <source>
        <dbReference type="ARBA" id="ARBA00022576"/>
    </source>
</evidence>
<evidence type="ECO:0000313" key="8">
    <source>
        <dbReference type="Proteomes" id="UP000035481"/>
    </source>
</evidence>
<dbReference type="InterPro" id="IPR005814">
    <property type="entry name" value="Aminotrans_3"/>
</dbReference>
<dbReference type="NCBIfam" id="NF004426">
    <property type="entry name" value="PRK05769.1"/>
    <property type="match status" value="1"/>
</dbReference>
<keyword evidence="4 7" id="KW-0808">Transferase</keyword>
<dbReference type="EC" id="2.6.1.19" evidence="7"/>
<dbReference type="PIRSF" id="PIRSF000521">
    <property type="entry name" value="Transaminase_4ab_Lys_Orn"/>
    <property type="match status" value="1"/>
</dbReference>
<dbReference type="PROSITE" id="PS00600">
    <property type="entry name" value="AA_TRANSFER_CLASS_3"/>
    <property type="match status" value="1"/>
</dbReference>
<dbReference type="GO" id="GO:0034386">
    <property type="term" value="F:4-aminobutyrate:2-oxoglutarate transaminase activity"/>
    <property type="evidence" value="ECO:0007669"/>
    <property type="project" value="UniProtKB-EC"/>
</dbReference>
<dbReference type="PATRIC" id="fig|1440762.4.peg.526"/>
<dbReference type="PANTHER" id="PTHR11986">
    <property type="entry name" value="AMINOTRANSFERASE CLASS III"/>
    <property type="match status" value="1"/>
</dbReference>
<dbReference type="InterPro" id="IPR015424">
    <property type="entry name" value="PyrdxlP-dep_Trfase"/>
</dbReference>
<dbReference type="STRING" id="1440762.Y882_05905"/>
<keyword evidence="3 7" id="KW-0032">Aminotransferase</keyword>
<dbReference type="Pfam" id="PF00202">
    <property type="entry name" value="Aminotran_3"/>
    <property type="match status" value="1"/>
</dbReference>
<dbReference type="OrthoDB" id="9801052at2"/>
<comment type="caution">
    <text evidence="7">The sequence shown here is derived from an EMBL/GenBank/DDBJ whole genome shotgun (WGS) entry which is preliminary data.</text>
</comment>
<dbReference type="EMBL" id="JPLA01000013">
    <property type="protein sequence ID" value="KLD64946.1"/>
    <property type="molecule type" value="Genomic_DNA"/>
</dbReference>
<dbReference type="Proteomes" id="UP000035481">
    <property type="component" value="Unassembled WGS sequence"/>
</dbReference>
<comment type="cofactor">
    <cofactor evidence="1">
        <name>pyridoxal 5'-phosphate</name>
        <dbReference type="ChEBI" id="CHEBI:597326"/>
    </cofactor>
</comment>
<dbReference type="FunFam" id="3.40.640.10:FF:000013">
    <property type="entry name" value="4-aminobutyrate aminotransferase"/>
    <property type="match status" value="1"/>
</dbReference>
<dbReference type="SUPFAM" id="SSF53383">
    <property type="entry name" value="PLP-dependent transferases"/>
    <property type="match status" value="1"/>
</dbReference>
<comment type="similarity">
    <text evidence="2 6">Belongs to the class-III pyridoxal-phosphate-dependent aminotransferase family.</text>
</comment>
<reference evidence="7 8" key="1">
    <citation type="journal article" date="2015" name="Antonie Van Leeuwenhoek">
        <title>A phylogenomic and molecular marker based taxonomic framework for the order Xanthomonadales: proposal to transfer the families Algiphilaceae and Solimonadaceae to the order Nevskiales ord. nov. and to create a new family within the order Xanthomonadales, the family Rhodanobacteraceae fam. nov., containing the genus Rhodanobacter and its closest relatives.</title>
        <authorList>
            <person name="Naushad S."/>
            <person name="Adeolu M."/>
            <person name="Wong S."/>
            <person name="Sohail M."/>
            <person name="Schellhorn H.E."/>
            <person name="Gupta R.S."/>
        </authorList>
    </citation>
    <scope>NUCLEOTIDE SEQUENCE [LARGE SCALE GENOMIC DNA]</scope>
    <source>
        <strain evidence="7 8">DSM 16301</strain>
    </source>
</reference>
<protein>
    <submittedName>
        <fullName evidence="7">4-aminobutyrate aminotransferase</fullName>
        <ecNumber evidence="7">2.6.1.19</ecNumber>
    </submittedName>
</protein>
<dbReference type="InterPro" id="IPR015422">
    <property type="entry name" value="PyrdxlP-dep_Trfase_small"/>
</dbReference>
<accession>A0A0G9H626</accession>
<dbReference type="RefSeq" id="WP_046970925.1">
    <property type="nucleotide sequence ID" value="NZ_JPLA01000013.1"/>
</dbReference>
<dbReference type="Gene3D" id="3.90.1150.10">
    <property type="entry name" value="Aspartate Aminotransferase, domain 1"/>
    <property type="match status" value="1"/>
</dbReference>
<dbReference type="GO" id="GO:0042802">
    <property type="term" value="F:identical protein binding"/>
    <property type="evidence" value="ECO:0007669"/>
    <property type="project" value="TreeGrafter"/>
</dbReference>
<evidence type="ECO:0000256" key="6">
    <source>
        <dbReference type="RuleBase" id="RU003560"/>
    </source>
</evidence>
<dbReference type="AlphaFoldDB" id="A0A0G9H626"/>
<dbReference type="CDD" id="cd00610">
    <property type="entry name" value="OAT_like"/>
    <property type="match status" value="1"/>
</dbReference>
<sequence>MTVPNPAHIKTALPGPKAAAMIARDAEVISPSYPRDYPFAMSHGRGTEVWDVDGNRFLDFAAGIAVCATGHAHPRVVDAVKKAADQFLHISSDYWHAQMLGLGERLARVAPMQTLAGEAAMSFLCQSGTEAVEGALKLARYVTRRPRYIGFLGGFHGRTMGSLSFTSSKYTQQLGFAPTMPGVTHVPYPNSFRPLFAGADQGKAVLDYIRMLFERSVPASEVAAFLVEPIQGEGGYIVPPDGFLAGLRKLCDEHGILLIFDEVQSGVGRTGKMFACEHTGVVPDIMTLAKGLGSGLPIGAVVAKKSLMSQWKRGAHGNTYGGNPLACAAANATLDLVSEGLADNAAAAGAHFMARLHELARDYPCIGELRGKGLMIGMELVEADAERTPARALCDAVVTRAFHNGLLLLSCGTSTVRFMPPLSVSNSEIDEAMVLLRASLDQALAGH</sequence>
<evidence type="ECO:0000256" key="5">
    <source>
        <dbReference type="ARBA" id="ARBA00022898"/>
    </source>
</evidence>
<evidence type="ECO:0000256" key="2">
    <source>
        <dbReference type="ARBA" id="ARBA00008954"/>
    </source>
</evidence>
<evidence type="ECO:0000256" key="1">
    <source>
        <dbReference type="ARBA" id="ARBA00001933"/>
    </source>
</evidence>
<keyword evidence="5 6" id="KW-0663">Pyridoxal phosphate</keyword>
<dbReference type="InterPro" id="IPR049704">
    <property type="entry name" value="Aminotrans_3_PPA_site"/>
</dbReference>
<evidence type="ECO:0000313" key="7">
    <source>
        <dbReference type="EMBL" id="KLD64946.1"/>
    </source>
</evidence>
<organism evidence="7 8">
    <name type="scientific">Dyella japonica DSM 16301</name>
    <dbReference type="NCBI Taxonomy" id="1440762"/>
    <lineage>
        <taxon>Bacteria</taxon>
        <taxon>Pseudomonadati</taxon>
        <taxon>Pseudomonadota</taxon>
        <taxon>Gammaproteobacteria</taxon>
        <taxon>Lysobacterales</taxon>
        <taxon>Rhodanobacteraceae</taxon>
        <taxon>Dyella</taxon>
    </lineage>
</organism>